<protein>
    <submittedName>
        <fullName evidence="1">Uncharacterized protein</fullName>
    </submittedName>
</protein>
<dbReference type="AlphaFoldDB" id="A0AAU8ELQ8"/>
<sequence>MSTVHRILLSAFARSARPIAGRRLAGNVSPMAQQSMGSDVLTCTPWAGLYVEGHNAS</sequence>
<name>A0AAU8ELQ8_9MICC</name>
<dbReference type="RefSeq" id="WP_353710554.1">
    <property type="nucleotide sequence ID" value="NZ_CP159279.1"/>
</dbReference>
<gene>
    <name evidence="1" type="ORF">ABRP34_13370</name>
</gene>
<organism evidence="1">
    <name type="scientific">Arthrobacter sp. K5</name>
    <dbReference type="NCBI Taxonomy" id="2839623"/>
    <lineage>
        <taxon>Bacteria</taxon>
        <taxon>Bacillati</taxon>
        <taxon>Actinomycetota</taxon>
        <taxon>Actinomycetes</taxon>
        <taxon>Micrococcales</taxon>
        <taxon>Micrococcaceae</taxon>
        <taxon>Arthrobacter</taxon>
    </lineage>
</organism>
<accession>A0AAU8ELQ8</accession>
<reference evidence="1" key="1">
    <citation type="submission" date="2024-06" db="EMBL/GenBank/DDBJ databases">
        <title>Biodegradation of dimethachlon by Arthrobacter sp. K5: mechanistic insights and ecological implications.</title>
        <authorList>
            <person name="Hu S."/>
            <person name="Lu P."/>
        </authorList>
    </citation>
    <scope>NUCLEOTIDE SEQUENCE</scope>
    <source>
        <strain evidence="1">K5</strain>
    </source>
</reference>
<dbReference type="EMBL" id="CP159279">
    <property type="protein sequence ID" value="XCH09842.1"/>
    <property type="molecule type" value="Genomic_DNA"/>
</dbReference>
<proteinExistence type="predicted"/>
<evidence type="ECO:0000313" key="1">
    <source>
        <dbReference type="EMBL" id="XCH09842.1"/>
    </source>
</evidence>